<name>A0A223E600_9BACI</name>
<reference evidence="2 3" key="1">
    <citation type="submission" date="2016-10" db="EMBL/GenBank/DDBJ databases">
        <title>The whole genome sequencing and assembly of Aeribacillus pallidus KCTC3564 strain.</title>
        <authorList>
            <person name="Lee Y.-J."/>
            <person name="Park M.-K."/>
            <person name="Yi H."/>
            <person name="Bahn Y.-S."/>
            <person name="Kim J.F."/>
            <person name="Lee D.-W."/>
        </authorList>
    </citation>
    <scope>NUCLEOTIDE SEQUENCE [LARGE SCALE GENOMIC DNA]</scope>
    <source>
        <strain evidence="2 3">KCTC3564</strain>
    </source>
</reference>
<dbReference type="KEGG" id="apak:AP3564_11060"/>
<keyword evidence="1" id="KW-0472">Membrane</keyword>
<protein>
    <submittedName>
        <fullName evidence="2">Uncharacterized protein</fullName>
    </submittedName>
</protein>
<evidence type="ECO:0000313" key="3">
    <source>
        <dbReference type="Proteomes" id="UP000214606"/>
    </source>
</evidence>
<dbReference type="RefSeq" id="WP_094245453.1">
    <property type="nucleotide sequence ID" value="NZ_CP017703.1"/>
</dbReference>
<gene>
    <name evidence="2" type="ORF">AP3564_11060</name>
</gene>
<sequence length="96" mass="10971">MKKTLSCKRAQTINKPAFRLCRKDRFAFLNYFAHVHTLKAKTSIHFHICEIHPLHALLLFCISQSVLCASLFINRAPFSQLSFSGCGAELCKLFKL</sequence>
<accession>A0A223E600</accession>
<dbReference type="EMBL" id="CP017703">
    <property type="protein sequence ID" value="ASS90688.1"/>
    <property type="molecule type" value="Genomic_DNA"/>
</dbReference>
<dbReference type="AlphaFoldDB" id="A0A223E600"/>
<evidence type="ECO:0000313" key="2">
    <source>
        <dbReference type="EMBL" id="ASS90688.1"/>
    </source>
</evidence>
<dbReference type="Proteomes" id="UP000214606">
    <property type="component" value="Chromosome"/>
</dbReference>
<organism evidence="2 3">
    <name type="scientific">Aeribacillus pallidus</name>
    <dbReference type="NCBI Taxonomy" id="33936"/>
    <lineage>
        <taxon>Bacteria</taxon>
        <taxon>Bacillati</taxon>
        <taxon>Bacillota</taxon>
        <taxon>Bacilli</taxon>
        <taxon>Bacillales</taxon>
        <taxon>Bacillaceae</taxon>
        <taxon>Aeribacillus</taxon>
    </lineage>
</organism>
<feature type="transmembrane region" description="Helical" evidence="1">
    <location>
        <begin position="54"/>
        <end position="73"/>
    </location>
</feature>
<evidence type="ECO:0000256" key="1">
    <source>
        <dbReference type="SAM" id="Phobius"/>
    </source>
</evidence>
<keyword evidence="1" id="KW-0812">Transmembrane</keyword>
<proteinExistence type="predicted"/>
<keyword evidence="1" id="KW-1133">Transmembrane helix</keyword>